<evidence type="ECO:0000256" key="1">
    <source>
        <dbReference type="SAM" id="MobiDB-lite"/>
    </source>
</evidence>
<dbReference type="EMBL" id="QNRO01000003">
    <property type="protein sequence ID" value="RBP32575.1"/>
    <property type="molecule type" value="Genomic_DNA"/>
</dbReference>
<dbReference type="OrthoDB" id="9807263at2"/>
<evidence type="ECO:0000313" key="2">
    <source>
        <dbReference type="EMBL" id="RBP32575.1"/>
    </source>
</evidence>
<dbReference type="AlphaFoldDB" id="A0A366GWG7"/>
<dbReference type="RefSeq" id="WP_113861706.1">
    <property type="nucleotide sequence ID" value="NZ_QNRO01000003.1"/>
</dbReference>
<sequence>MASEADKPDSSDNWSQKVTETSDSLDLQAGVFTLEDPKEIALSLSRSAEQSGRRKSEPYRSAMSMLTFYINRAGKHLPDDQRKRLEQAKDELRALYGRPRKQTADRK</sequence>
<reference evidence="2 3" key="1">
    <citation type="submission" date="2018-06" db="EMBL/GenBank/DDBJ databases">
        <title>Freshwater and sediment microbial communities from various areas in North America, analyzing microbe dynamics in response to fracking.</title>
        <authorList>
            <person name="Lamendella R."/>
        </authorList>
    </citation>
    <scope>NUCLEOTIDE SEQUENCE [LARGE SCALE GENOMIC DNA]</scope>
    <source>
        <strain evidence="2 3">114J</strain>
    </source>
</reference>
<organism evidence="2 3">
    <name type="scientific">Marinobacter pelagius</name>
    <dbReference type="NCBI Taxonomy" id="379482"/>
    <lineage>
        <taxon>Bacteria</taxon>
        <taxon>Pseudomonadati</taxon>
        <taxon>Pseudomonadota</taxon>
        <taxon>Gammaproteobacteria</taxon>
        <taxon>Pseudomonadales</taxon>
        <taxon>Marinobacteraceae</taxon>
        <taxon>Marinobacter</taxon>
    </lineage>
</organism>
<evidence type="ECO:0000313" key="3">
    <source>
        <dbReference type="Proteomes" id="UP000252995"/>
    </source>
</evidence>
<feature type="compositionally biased region" description="Basic and acidic residues" evidence="1">
    <location>
        <begin position="1"/>
        <end position="10"/>
    </location>
</feature>
<dbReference type="Proteomes" id="UP000252995">
    <property type="component" value="Unassembled WGS sequence"/>
</dbReference>
<dbReference type="InterPro" id="IPR021513">
    <property type="entry name" value="Phage_RSL1_Orf186"/>
</dbReference>
<feature type="compositionally biased region" description="Polar residues" evidence="1">
    <location>
        <begin position="11"/>
        <end position="25"/>
    </location>
</feature>
<dbReference type="Pfam" id="PF11373">
    <property type="entry name" value="DUF3175"/>
    <property type="match status" value="1"/>
</dbReference>
<dbReference type="STRING" id="379482.SAMN04487961_0499"/>
<feature type="region of interest" description="Disordered" evidence="1">
    <location>
        <begin position="1"/>
        <end position="27"/>
    </location>
</feature>
<accession>A0A366GWG7</accession>
<comment type="caution">
    <text evidence="2">The sequence shown here is derived from an EMBL/GenBank/DDBJ whole genome shotgun (WGS) entry which is preliminary data.</text>
</comment>
<gene>
    <name evidence="2" type="ORF">DET50_103135</name>
</gene>
<protein>
    <submittedName>
        <fullName evidence="2">Uncharacterized protein DUF3175</fullName>
    </submittedName>
</protein>
<name>A0A366GWG7_9GAMM</name>
<proteinExistence type="predicted"/>